<dbReference type="AlphaFoldDB" id="A0AAW4L5Z3"/>
<protein>
    <submittedName>
        <fullName evidence="2">PH domain-containing protein</fullName>
    </submittedName>
</protein>
<name>A0AAW4L5Z3_9BACT</name>
<dbReference type="Proteomes" id="UP000811899">
    <property type="component" value="Unassembled WGS sequence"/>
</dbReference>
<evidence type="ECO:0000313" key="3">
    <source>
        <dbReference type="Proteomes" id="UP000811899"/>
    </source>
</evidence>
<dbReference type="PANTHER" id="PTHR35796:SF3">
    <property type="entry name" value="BHLH DOMAIN-CONTAINING PROTEIN"/>
    <property type="match status" value="1"/>
</dbReference>
<gene>
    <name evidence="2" type="ORF">KI809_09055</name>
</gene>
<dbReference type="Gene3D" id="2.30.29.50">
    <property type="entry name" value="Bacterial Pleckstrin homology domain"/>
    <property type="match status" value="1"/>
</dbReference>
<keyword evidence="3" id="KW-1185">Reference proteome</keyword>
<sequence>MGLLSGLMGKEGVVSVNKLQSEYEQLLVDGETVEVGFQVSRDTFLFTSKRLIVINVQGVSGKRVEYLSVPYGKINKFSVEAIGSFDLDAELRIWIGNDSAPLTKKFNSEVSIYDLQKVLAKHLIK</sequence>
<feature type="domain" description="Bacterial Pleckstrin homology" evidence="1">
    <location>
        <begin position="2"/>
        <end position="122"/>
    </location>
</feature>
<dbReference type="Pfam" id="PF08000">
    <property type="entry name" value="bPH_1"/>
    <property type="match status" value="1"/>
</dbReference>
<dbReference type="PANTHER" id="PTHR35796">
    <property type="entry name" value="HYPOTHETICAL CYTOSOLIC PROTEIN"/>
    <property type="match status" value="1"/>
</dbReference>
<comment type="caution">
    <text evidence="2">The sequence shown here is derived from an EMBL/GenBank/DDBJ whole genome shotgun (WGS) entry which is preliminary data.</text>
</comment>
<dbReference type="InterPro" id="IPR037063">
    <property type="entry name" value="PHb_sf"/>
</dbReference>
<evidence type="ECO:0000313" key="2">
    <source>
        <dbReference type="EMBL" id="MBT0664448.1"/>
    </source>
</evidence>
<proteinExistence type="predicted"/>
<dbReference type="InterPro" id="IPR012544">
    <property type="entry name" value="PHb"/>
</dbReference>
<dbReference type="RefSeq" id="WP_214171223.1">
    <property type="nucleotide sequence ID" value="NZ_JAHCVJ010000003.1"/>
</dbReference>
<reference evidence="2 3" key="1">
    <citation type="submission" date="2021-05" db="EMBL/GenBank/DDBJ databases">
        <title>The draft genome of Geobacter pelophilus DSM 12255.</title>
        <authorList>
            <person name="Xu Z."/>
            <person name="Masuda Y."/>
            <person name="Itoh H."/>
            <person name="Senoo K."/>
        </authorList>
    </citation>
    <scope>NUCLEOTIDE SEQUENCE [LARGE SCALE GENOMIC DNA]</scope>
    <source>
        <strain evidence="2 3">DSM 12255</strain>
    </source>
</reference>
<evidence type="ECO:0000259" key="1">
    <source>
        <dbReference type="Pfam" id="PF08000"/>
    </source>
</evidence>
<accession>A0AAW4L5Z3</accession>
<dbReference type="EMBL" id="JAHCVJ010000003">
    <property type="protein sequence ID" value="MBT0664448.1"/>
    <property type="molecule type" value="Genomic_DNA"/>
</dbReference>
<dbReference type="SUPFAM" id="SSF50729">
    <property type="entry name" value="PH domain-like"/>
    <property type="match status" value="1"/>
</dbReference>
<organism evidence="2 3">
    <name type="scientific">Geoanaerobacter pelophilus</name>
    <dbReference type="NCBI Taxonomy" id="60036"/>
    <lineage>
        <taxon>Bacteria</taxon>
        <taxon>Pseudomonadati</taxon>
        <taxon>Thermodesulfobacteriota</taxon>
        <taxon>Desulfuromonadia</taxon>
        <taxon>Geobacterales</taxon>
        <taxon>Geobacteraceae</taxon>
        <taxon>Geoanaerobacter</taxon>
    </lineage>
</organism>
<dbReference type="CDD" id="cd13225">
    <property type="entry name" value="PH-like_bacteria"/>
    <property type="match status" value="1"/>
</dbReference>